<comment type="caution">
    <text evidence="3">The sequence shown here is derived from an EMBL/GenBank/DDBJ whole genome shotgun (WGS) entry which is preliminary data.</text>
</comment>
<organism evidence="3 4">
    <name type="scientific">Pararhizobium capsulatum DSM 1112</name>
    <dbReference type="NCBI Taxonomy" id="1121113"/>
    <lineage>
        <taxon>Bacteria</taxon>
        <taxon>Pseudomonadati</taxon>
        <taxon>Pseudomonadota</taxon>
        <taxon>Alphaproteobacteria</taxon>
        <taxon>Hyphomicrobiales</taxon>
        <taxon>Rhizobiaceae</taxon>
        <taxon>Rhizobium/Agrobacterium group</taxon>
        <taxon>Pararhizobium</taxon>
    </lineage>
</organism>
<evidence type="ECO:0000256" key="2">
    <source>
        <dbReference type="SAM" id="Phobius"/>
    </source>
</evidence>
<proteinExistence type="predicted"/>
<reference evidence="3 4" key="1">
    <citation type="submission" date="2023-07" db="EMBL/GenBank/DDBJ databases">
        <title>Genomic Encyclopedia of Type Strains, Phase IV (KMG-IV): sequencing the most valuable type-strain genomes for metagenomic binning, comparative biology and taxonomic classification.</title>
        <authorList>
            <person name="Goeker M."/>
        </authorList>
    </citation>
    <scope>NUCLEOTIDE SEQUENCE [LARGE SCALE GENOMIC DNA]</scope>
    <source>
        <strain evidence="3 4">DSM 1112</strain>
    </source>
</reference>
<evidence type="ECO:0000313" key="4">
    <source>
        <dbReference type="Proteomes" id="UP001230207"/>
    </source>
</evidence>
<keyword evidence="2" id="KW-1133">Transmembrane helix</keyword>
<keyword evidence="2" id="KW-0472">Membrane</keyword>
<dbReference type="Proteomes" id="UP001230207">
    <property type="component" value="Unassembled WGS sequence"/>
</dbReference>
<protein>
    <submittedName>
        <fullName evidence="3">Uncharacterized protein</fullName>
    </submittedName>
</protein>
<accession>A0ABU0C057</accession>
<keyword evidence="2" id="KW-0812">Transmembrane</keyword>
<evidence type="ECO:0000256" key="1">
    <source>
        <dbReference type="SAM" id="MobiDB-lite"/>
    </source>
</evidence>
<keyword evidence="4" id="KW-1185">Reference proteome</keyword>
<feature type="compositionally biased region" description="Low complexity" evidence="1">
    <location>
        <begin position="49"/>
        <end position="69"/>
    </location>
</feature>
<dbReference type="EMBL" id="JAUSVF010000006">
    <property type="protein sequence ID" value="MDQ0323908.1"/>
    <property type="molecule type" value="Genomic_DNA"/>
</dbReference>
<feature type="region of interest" description="Disordered" evidence="1">
    <location>
        <begin position="49"/>
        <end position="75"/>
    </location>
</feature>
<gene>
    <name evidence="3" type="ORF">QO002_006115</name>
</gene>
<evidence type="ECO:0000313" key="3">
    <source>
        <dbReference type="EMBL" id="MDQ0323908.1"/>
    </source>
</evidence>
<feature type="transmembrane region" description="Helical" evidence="2">
    <location>
        <begin position="12"/>
        <end position="31"/>
    </location>
</feature>
<sequence>MSSKDDQPFGTAFPVIVILVSMAFLMGGFILTRQPAPQVRVWLPPVQSRGAAADGGRASSPCSSAALSCNQADPV</sequence>
<name>A0ABU0C057_9HYPH</name>